<evidence type="ECO:0000313" key="7">
    <source>
        <dbReference type="EMBL" id="KAG9239757.1"/>
    </source>
</evidence>
<dbReference type="AlphaFoldDB" id="A0A9P8CAQ0"/>
<keyword evidence="2 4" id="KW-0863">Zinc-finger</keyword>
<evidence type="ECO:0000256" key="3">
    <source>
        <dbReference type="ARBA" id="ARBA00022833"/>
    </source>
</evidence>
<dbReference type="PROSITE" id="PS50089">
    <property type="entry name" value="ZF_RING_2"/>
    <property type="match status" value="1"/>
</dbReference>
<protein>
    <recommendedName>
        <fullName evidence="6">RING-type domain-containing protein</fullName>
    </recommendedName>
</protein>
<dbReference type="InterPro" id="IPR013083">
    <property type="entry name" value="Znf_RING/FYVE/PHD"/>
</dbReference>
<dbReference type="Proteomes" id="UP000824998">
    <property type="component" value="Unassembled WGS sequence"/>
</dbReference>
<keyword evidence="3" id="KW-0862">Zinc</keyword>
<feature type="compositionally biased region" description="Acidic residues" evidence="5">
    <location>
        <begin position="231"/>
        <end position="260"/>
    </location>
</feature>
<evidence type="ECO:0000256" key="1">
    <source>
        <dbReference type="ARBA" id="ARBA00022723"/>
    </source>
</evidence>
<evidence type="ECO:0000256" key="4">
    <source>
        <dbReference type="PROSITE-ProRule" id="PRU00175"/>
    </source>
</evidence>
<dbReference type="SMART" id="SM00184">
    <property type="entry name" value="RING"/>
    <property type="match status" value="1"/>
</dbReference>
<keyword evidence="1" id="KW-0479">Metal-binding</keyword>
<accession>A0A9P8CAQ0</accession>
<dbReference type="SUPFAM" id="SSF57850">
    <property type="entry name" value="RING/U-box"/>
    <property type="match status" value="1"/>
</dbReference>
<gene>
    <name evidence="7" type="ORF">BJ875DRAFT_479179</name>
</gene>
<evidence type="ECO:0000259" key="6">
    <source>
        <dbReference type="PROSITE" id="PS50089"/>
    </source>
</evidence>
<evidence type="ECO:0000256" key="5">
    <source>
        <dbReference type="SAM" id="MobiDB-lite"/>
    </source>
</evidence>
<dbReference type="InterPro" id="IPR018957">
    <property type="entry name" value="Znf_C3HC4_RING-type"/>
</dbReference>
<feature type="region of interest" description="Disordered" evidence="5">
    <location>
        <begin position="225"/>
        <end position="260"/>
    </location>
</feature>
<keyword evidence="8" id="KW-1185">Reference proteome</keyword>
<proteinExistence type="predicted"/>
<dbReference type="PROSITE" id="PS00518">
    <property type="entry name" value="ZF_RING_1"/>
    <property type="match status" value="1"/>
</dbReference>
<dbReference type="InterPro" id="IPR017907">
    <property type="entry name" value="Znf_RING_CS"/>
</dbReference>
<feature type="domain" description="RING-type" evidence="6">
    <location>
        <begin position="12"/>
        <end position="63"/>
    </location>
</feature>
<evidence type="ECO:0000313" key="8">
    <source>
        <dbReference type="Proteomes" id="UP000824998"/>
    </source>
</evidence>
<reference evidence="7" key="1">
    <citation type="journal article" date="2021" name="IMA Fungus">
        <title>Genomic characterization of three marine fungi, including Emericellopsis atlantica sp. nov. with signatures of a generalist lifestyle and marine biomass degradation.</title>
        <authorList>
            <person name="Hagestad O.C."/>
            <person name="Hou L."/>
            <person name="Andersen J.H."/>
            <person name="Hansen E.H."/>
            <person name="Altermark B."/>
            <person name="Li C."/>
            <person name="Kuhnert E."/>
            <person name="Cox R.J."/>
            <person name="Crous P.W."/>
            <person name="Spatafora J.W."/>
            <person name="Lail K."/>
            <person name="Amirebrahimi M."/>
            <person name="Lipzen A."/>
            <person name="Pangilinan J."/>
            <person name="Andreopoulos W."/>
            <person name="Hayes R.D."/>
            <person name="Ng V."/>
            <person name="Grigoriev I.V."/>
            <person name="Jackson S.A."/>
            <person name="Sutton T.D.S."/>
            <person name="Dobson A.D.W."/>
            <person name="Rama T."/>
        </authorList>
    </citation>
    <scope>NUCLEOTIDE SEQUENCE</scope>
    <source>
        <strain evidence="7">TRa018bII</strain>
    </source>
</reference>
<dbReference type="GO" id="GO:0008270">
    <property type="term" value="F:zinc ion binding"/>
    <property type="evidence" value="ECO:0007669"/>
    <property type="project" value="UniProtKB-KW"/>
</dbReference>
<dbReference type="EMBL" id="MU251356">
    <property type="protein sequence ID" value="KAG9239757.1"/>
    <property type="molecule type" value="Genomic_DNA"/>
</dbReference>
<sequence>MATTPRPISEECSICFDRLTDTTLVRTLPCLHDFCRACMNNLFNPQHNSASTADGLFSCPMCRASIEYLYLSRSQVSAPGQDHGEEQEGRLMLTRCHPVIMVNERPPTRISPAAMRWLEYRGLDDGSPPATLLRRLLYVPDIDNSIGIHEHPPGWHDPGAHQWMAARGLLPQQGHWRYQLSRLRYVPAQPEGEDAEDAEDVEDIEDIKDIEDIEGIEIYEAFEVVGTPDDGVGEDIDTNMDSDVDEDPRDDDPGDLDYAP</sequence>
<comment type="caution">
    <text evidence="7">The sequence shown here is derived from an EMBL/GenBank/DDBJ whole genome shotgun (WGS) entry which is preliminary data.</text>
</comment>
<name>A0A9P8CAQ0_9HELO</name>
<dbReference type="Gene3D" id="3.30.40.10">
    <property type="entry name" value="Zinc/RING finger domain, C3HC4 (zinc finger)"/>
    <property type="match status" value="1"/>
</dbReference>
<dbReference type="InterPro" id="IPR001841">
    <property type="entry name" value="Znf_RING"/>
</dbReference>
<evidence type="ECO:0000256" key="2">
    <source>
        <dbReference type="ARBA" id="ARBA00022771"/>
    </source>
</evidence>
<organism evidence="7 8">
    <name type="scientific">Amylocarpus encephaloides</name>
    <dbReference type="NCBI Taxonomy" id="45428"/>
    <lineage>
        <taxon>Eukaryota</taxon>
        <taxon>Fungi</taxon>
        <taxon>Dikarya</taxon>
        <taxon>Ascomycota</taxon>
        <taxon>Pezizomycotina</taxon>
        <taxon>Leotiomycetes</taxon>
        <taxon>Helotiales</taxon>
        <taxon>Helotiales incertae sedis</taxon>
        <taxon>Amylocarpus</taxon>
    </lineage>
</organism>
<dbReference type="Pfam" id="PF00097">
    <property type="entry name" value="zf-C3HC4"/>
    <property type="match status" value="1"/>
</dbReference>